<dbReference type="InterPro" id="IPR004788">
    <property type="entry name" value="Ribose5P_isomerase_type_A"/>
</dbReference>
<evidence type="ECO:0000256" key="6">
    <source>
        <dbReference type="ARBA" id="ARBA00029734"/>
    </source>
</evidence>
<sequence length="242" mass="26288">MAEEAKKLAGYAAVDNHVQNNQVVGVGSGSTIVYAVDRLAERVRQEKLNIVCVPTSFQARQLILQHGLTLSDLDRHPELDVAIDGADEVDAALTLIKGGGSLSPAHRGCLTQEKIVAGCAKHFIVIADFRKDSSVLGQQWKKGVPIEVIPMAYVPVSRTIAKRFGGEAVLRMAVSKAGPVVTDNSNFILDWKFEHAQNWKEVNTAIKMIPGVVETGLFVGMAERVYFGMEDGSVRVRDPPVI</sequence>
<evidence type="ECO:0000256" key="2">
    <source>
        <dbReference type="ARBA" id="ARBA00004988"/>
    </source>
</evidence>
<reference evidence="7" key="1">
    <citation type="submission" date="2025-08" db="UniProtKB">
        <authorList>
            <consortium name="Ensembl"/>
        </authorList>
    </citation>
    <scope>IDENTIFICATION</scope>
</reference>
<evidence type="ECO:0000256" key="3">
    <source>
        <dbReference type="ARBA" id="ARBA00008088"/>
    </source>
</evidence>
<dbReference type="NCBIfam" id="NF001924">
    <property type="entry name" value="PRK00702.1"/>
    <property type="match status" value="1"/>
</dbReference>
<evidence type="ECO:0000313" key="7">
    <source>
        <dbReference type="Ensembl" id="ENSOTSP00005048594.2"/>
    </source>
</evidence>
<comment type="similarity">
    <text evidence="3">Belongs to the ribose 5-phosphate isomerase family.</text>
</comment>
<dbReference type="CDD" id="cd01398">
    <property type="entry name" value="RPI_A"/>
    <property type="match status" value="1"/>
</dbReference>
<dbReference type="FunFam" id="3.30.70.260:FF:000018">
    <property type="entry name" value="Ribose-5-phosphate isomerase A"/>
    <property type="match status" value="1"/>
</dbReference>
<dbReference type="NCBIfam" id="TIGR00021">
    <property type="entry name" value="rpiA"/>
    <property type="match status" value="1"/>
</dbReference>
<dbReference type="EC" id="5.3.1.6" evidence="4"/>
<dbReference type="PANTHER" id="PTHR11934:SF0">
    <property type="entry name" value="RIBOSE-5-PHOSPHATE ISOMERASE"/>
    <property type="match status" value="1"/>
</dbReference>
<dbReference type="AlphaFoldDB" id="A0A8C8GCE7"/>
<evidence type="ECO:0000256" key="4">
    <source>
        <dbReference type="ARBA" id="ARBA00011959"/>
    </source>
</evidence>
<dbReference type="GO" id="GO:0009052">
    <property type="term" value="P:pentose-phosphate shunt, non-oxidative branch"/>
    <property type="evidence" value="ECO:0007669"/>
    <property type="project" value="InterPro"/>
</dbReference>
<evidence type="ECO:0000256" key="5">
    <source>
        <dbReference type="ARBA" id="ARBA00023235"/>
    </source>
</evidence>
<accession>A0A8C8GCE7</accession>
<comment type="catalytic activity">
    <reaction evidence="1">
        <text>aldehydo-D-ribose 5-phosphate = D-ribulose 5-phosphate</text>
        <dbReference type="Rhea" id="RHEA:14657"/>
        <dbReference type="ChEBI" id="CHEBI:58121"/>
        <dbReference type="ChEBI" id="CHEBI:58273"/>
        <dbReference type="EC" id="5.3.1.6"/>
    </reaction>
</comment>
<dbReference type="Ensembl" id="ENSOTST00005052839.2">
    <property type="protein sequence ID" value="ENSOTSP00005048594.2"/>
    <property type="gene ID" value="ENSOTSG00005023478.2"/>
</dbReference>
<comment type="pathway">
    <text evidence="2">Carbohydrate degradation; pentose phosphate pathway; D-ribose 5-phosphate from D-ribulose 5-phosphate (non-oxidative stage): step 1/1.</text>
</comment>
<dbReference type="Gene3D" id="3.40.50.1360">
    <property type="match status" value="1"/>
</dbReference>
<keyword evidence="5" id="KW-0413">Isomerase</keyword>
<evidence type="ECO:0000313" key="8">
    <source>
        <dbReference type="Proteomes" id="UP000694402"/>
    </source>
</evidence>
<dbReference type="SUPFAM" id="SSF100950">
    <property type="entry name" value="NagB/RpiA/CoA transferase-like"/>
    <property type="match status" value="1"/>
</dbReference>
<dbReference type="InterPro" id="IPR037171">
    <property type="entry name" value="NagB/RpiA_transferase-like"/>
</dbReference>
<proteinExistence type="inferred from homology"/>
<dbReference type="PANTHER" id="PTHR11934">
    <property type="entry name" value="RIBOSE-5-PHOSPHATE ISOMERASE"/>
    <property type="match status" value="1"/>
</dbReference>
<dbReference type="GO" id="GO:0005737">
    <property type="term" value="C:cytoplasm"/>
    <property type="evidence" value="ECO:0007669"/>
    <property type="project" value="TreeGrafter"/>
</dbReference>
<dbReference type="Gene3D" id="3.30.70.260">
    <property type="match status" value="1"/>
</dbReference>
<name>A0A8C8GCE7_ONCTS</name>
<gene>
    <name evidence="7" type="primary">rpia</name>
</gene>
<dbReference type="GO" id="GO:0004751">
    <property type="term" value="F:ribose-5-phosphate isomerase activity"/>
    <property type="evidence" value="ECO:0007669"/>
    <property type="project" value="UniProtKB-EC"/>
</dbReference>
<dbReference type="FunFam" id="3.40.50.1360:FF:000001">
    <property type="entry name" value="Ribose-5-phosphate isomerase A"/>
    <property type="match status" value="1"/>
</dbReference>
<evidence type="ECO:0000256" key="1">
    <source>
        <dbReference type="ARBA" id="ARBA00001713"/>
    </source>
</evidence>
<dbReference type="GO" id="GO:0006014">
    <property type="term" value="P:D-ribose metabolic process"/>
    <property type="evidence" value="ECO:0007669"/>
    <property type="project" value="TreeGrafter"/>
</dbReference>
<protein>
    <recommendedName>
        <fullName evidence="4">ribose-5-phosphate isomerase</fullName>
        <ecNumber evidence="4">5.3.1.6</ecNumber>
    </recommendedName>
    <alternativeName>
        <fullName evidence="6">Phosphoriboisomerase</fullName>
    </alternativeName>
</protein>
<dbReference type="UniPathway" id="UPA00115">
    <property type="reaction ID" value="UER00412"/>
</dbReference>
<organism evidence="7 8">
    <name type="scientific">Oncorhynchus tshawytscha</name>
    <name type="common">Chinook salmon</name>
    <name type="synonym">Salmo tshawytscha</name>
    <dbReference type="NCBI Taxonomy" id="74940"/>
    <lineage>
        <taxon>Eukaryota</taxon>
        <taxon>Metazoa</taxon>
        <taxon>Chordata</taxon>
        <taxon>Craniata</taxon>
        <taxon>Vertebrata</taxon>
        <taxon>Euteleostomi</taxon>
        <taxon>Actinopterygii</taxon>
        <taxon>Neopterygii</taxon>
        <taxon>Teleostei</taxon>
        <taxon>Protacanthopterygii</taxon>
        <taxon>Salmoniformes</taxon>
        <taxon>Salmonidae</taxon>
        <taxon>Salmoninae</taxon>
        <taxon>Oncorhynchus</taxon>
    </lineage>
</organism>
<reference evidence="7" key="2">
    <citation type="submission" date="2025-09" db="UniProtKB">
        <authorList>
            <consortium name="Ensembl"/>
        </authorList>
    </citation>
    <scope>IDENTIFICATION</scope>
</reference>
<dbReference type="GeneTree" id="ENSGT00390000004352"/>
<dbReference type="SUPFAM" id="SSF75445">
    <property type="entry name" value="D-ribose-5-phosphate isomerase (RpiA), lid domain"/>
    <property type="match status" value="1"/>
</dbReference>
<keyword evidence="8" id="KW-1185">Reference proteome</keyword>
<dbReference type="Pfam" id="PF06026">
    <property type="entry name" value="Rib_5-P_isom_A"/>
    <property type="match status" value="1"/>
</dbReference>
<dbReference type="Proteomes" id="UP000694402">
    <property type="component" value="Unassembled WGS sequence"/>
</dbReference>